<evidence type="ECO:0000313" key="2">
    <source>
        <dbReference type="EMBL" id="HFN00722.1"/>
    </source>
</evidence>
<accession>A0A7C3PTD6</accession>
<dbReference type="Gene3D" id="3.40.50.2000">
    <property type="entry name" value="Glycogen Phosphorylase B"/>
    <property type="match status" value="2"/>
</dbReference>
<dbReference type="GO" id="GO:0016757">
    <property type="term" value="F:glycosyltransferase activity"/>
    <property type="evidence" value="ECO:0007669"/>
    <property type="project" value="InterPro"/>
</dbReference>
<comment type="caution">
    <text evidence="2">The sequence shown here is derived from an EMBL/GenBank/DDBJ whole genome shotgun (WGS) entry which is preliminary data.</text>
</comment>
<feature type="domain" description="Glycosyl transferase family 1" evidence="1">
    <location>
        <begin position="229"/>
        <end position="383"/>
    </location>
</feature>
<reference evidence="2" key="1">
    <citation type="journal article" date="2020" name="mSystems">
        <title>Genome- and Community-Level Interaction Insights into Carbon Utilization and Element Cycling Functions of Hydrothermarchaeota in Hydrothermal Sediment.</title>
        <authorList>
            <person name="Zhou Z."/>
            <person name="Liu Y."/>
            <person name="Xu W."/>
            <person name="Pan J."/>
            <person name="Luo Z.H."/>
            <person name="Li M."/>
        </authorList>
    </citation>
    <scope>NUCLEOTIDE SEQUENCE [LARGE SCALE GENOMIC DNA]</scope>
    <source>
        <strain evidence="2">SpSt-418</strain>
    </source>
</reference>
<sequence>MARLKILVSAYACRPGMGSEPGVGWNVVKALAKHHDIWVFTRPDNRPALEAELAKNPINGLHCIYFDLLGVKFWERSLYAVHLNYYLWQIQAYLIARQFLQQIDFDIIHHVTYVRYSSPSFLALLPVPFVWGPVGGGEVAPKTFWQNFDLRSKFYETLRNFARFLGEYDPFVRMTARRSCIAYATTEATAHRLKAIGCRNVKVLSQVGLSPEEITPVSDAPMNQPLMRFISVGRFLHWKGFHLGLAAFAQATLPSDAEYWLVGEGPEEVRLRTLATELGIAAQVQFLKQMPRSELLSLYSQCLALIHPSLHDSGGFVCVEAMAMGCPVICLDIGGPAVQVTAETGFKVAAHAPDQAITELAHVLTRFANEPDLRTQMGQAGQQHVQQFYQWETKAALFSQVYQDYAVKK</sequence>
<organism evidence="2">
    <name type="scientific">Oscillatoriales cyanobacterium SpSt-418</name>
    <dbReference type="NCBI Taxonomy" id="2282169"/>
    <lineage>
        <taxon>Bacteria</taxon>
        <taxon>Bacillati</taxon>
        <taxon>Cyanobacteriota</taxon>
        <taxon>Cyanophyceae</taxon>
        <taxon>Oscillatoriophycideae</taxon>
        <taxon>Oscillatoriales</taxon>
    </lineage>
</organism>
<dbReference type="InterPro" id="IPR050194">
    <property type="entry name" value="Glycosyltransferase_grp1"/>
</dbReference>
<dbReference type="SUPFAM" id="SSF53756">
    <property type="entry name" value="UDP-Glycosyltransferase/glycogen phosphorylase"/>
    <property type="match status" value="1"/>
</dbReference>
<dbReference type="AlphaFoldDB" id="A0A7C3PTD6"/>
<dbReference type="EMBL" id="DSRU01000340">
    <property type="protein sequence ID" value="HFN00722.1"/>
    <property type="molecule type" value="Genomic_DNA"/>
</dbReference>
<evidence type="ECO:0000259" key="1">
    <source>
        <dbReference type="Pfam" id="PF00534"/>
    </source>
</evidence>
<dbReference type="PANTHER" id="PTHR45947:SF3">
    <property type="entry name" value="SULFOQUINOVOSYL TRANSFERASE SQD2"/>
    <property type="match status" value="1"/>
</dbReference>
<dbReference type="PANTHER" id="PTHR45947">
    <property type="entry name" value="SULFOQUINOVOSYL TRANSFERASE SQD2"/>
    <property type="match status" value="1"/>
</dbReference>
<protein>
    <submittedName>
        <fullName evidence="2">Glycosyltransferase</fullName>
    </submittedName>
</protein>
<name>A0A7C3PTD6_9CYAN</name>
<dbReference type="InterPro" id="IPR001296">
    <property type="entry name" value="Glyco_trans_1"/>
</dbReference>
<dbReference type="Pfam" id="PF00534">
    <property type="entry name" value="Glycos_transf_1"/>
    <property type="match status" value="1"/>
</dbReference>
<proteinExistence type="predicted"/>
<dbReference type="CDD" id="cd03801">
    <property type="entry name" value="GT4_PimA-like"/>
    <property type="match status" value="1"/>
</dbReference>
<keyword evidence="2" id="KW-0808">Transferase</keyword>
<gene>
    <name evidence="2" type="ORF">ENR64_23805</name>
</gene>